<accession>A0A1S1M0I9</accession>
<gene>
    <name evidence="1" type="ORF">BKG84_24575</name>
</gene>
<evidence type="ECO:0000313" key="1">
    <source>
        <dbReference type="EMBL" id="OHU76073.1"/>
    </source>
</evidence>
<sequence>MTDLVDNDTDTDEALESDPDALYLVLEMSTHLAAFRTRDEDGALVSMRTWTVAHVATGVEIGVFEHWEPDLQPFNLLALEGYCHWLEGSIDFASDNPTVIADRISACGVDVFGVAAYYVDKINDWVPPAPCACGAPNSHPFVGKCWRCHVGLAPENSQEIESGSTHSAIQEHE</sequence>
<name>A0A1S1M0I9_MYCCH</name>
<dbReference type="Proteomes" id="UP000179441">
    <property type="component" value="Unassembled WGS sequence"/>
</dbReference>
<dbReference type="EMBL" id="MLIS01000004">
    <property type="protein sequence ID" value="OHU76073.1"/>
    <property type="molecule type" value="Genomic_DNA"/>
</dbReference>
<protein>
    <submittedName>
        <fullName evidence="1">Uncharacterized protein</fullName>
    </submittedName>
</protein>
<organism evidence="1 2">
    <name type="scientific">Mycobacteroides chelonae</name>
    <name type="common">Mycobacterium chelonae</name>
    <dbReference type="NCBI Taxonomy" id="1774"/>
    <lineage>
        <taxon>Bacteria</taxon>
        <taxon>Bacillati</taxon>
        <taxon>Actinomycetota</taxon>
        <taxon>Actinomycetes</taxon>
        <taxon>Mycobacteriales</taxon>
        <taxon>Mycobacteriaceae</taxon>
        <taxon>Mycobacteroides</taxon>
    </lineage>
</organism>
<comment type="caution">
    <text evidence="1">The sequence shown here is derived from an EMBL/GenBank/DDBJ whole genome shotgun (WGS) entry which is preliminary data.</text>
</comment>
<evidence type="ECO:0000313" key="2">
    <source>
        <dbReference type="Proteomes" id="UP000179441"/>
    </source>
</evidence>
<reference evidence="1 2" key="1">
    <citation type="submission" date="2016-10" db="EMBL/GenBank/DDBJ databases">
        <title>Evaluation of Human, Veterinary and Environmental Mycobacterium chelonae Isolates by Core Genome Phylogenomic Analysis, Targeted Gene Comparison, and Anti-microbial Susceptibility Patterns: A Tale of Mistaken Identities.</title>
        <authorList>
            <person name="Fogelson S.B."/>
            <person name="Camus A.C."/>
            <person name="Lorenz W."/>
            <person name="Vasireddy R."/>
            <person name="Vasireddy S."/>
            <person name="Smith T."/>
            <person name="Brown-Elliott B.A."/>
            <person name="Wallace R.J.Jr."/>
            <person name="Hasan N.A."/>
            <person name="Reischl U."/>
            <person name="Sanchez S."/>
        </authorList>
    </citation>
    <scope>NUCLEOTIDE SEQUENCE [LARGE SCALE GENOMIC DNA]</scope>
    <source>
        <strain evidence="1 2">15518</strain>
    </source>
</reference>
<keyword evidence="2" id="KW-1185">Reference proteome</keyword>
<proteinExistence type="predicted"/>
<dbReference type="AlphaFoldDB" id="A0A1S1M0I9"/>